<evidence type="ECO:0000259" key="9">
    <source>
        <dbReference type="SMART" id="SM01097"/>
    </source>
</evidence>
<dbReference type="GO" id="GO:0044205">
    <property type="term" value="P:'de novo' UMP biosynthetic process"/>
    <property type="evidence" value="ECO:0007669"/>
    <property type="project" value="UniProtKB-UniRule"/>
</dbReference>
<dbReference type="PANTHER" id="PTHR43418">
    <property type="entry name" value="MULTIFUNCTIONAL TRYPTOPHAN BIOSYNTHESIS PROTEIN-RELATED"/>
    <property type="match status" value="1"/>
</dbReference>
<feature type="binding site" evidence="8">
    <location>
        <position position="245"/>
    </location>
    <ligand>
        <name>L-glutamine</name>
        <dbReference type="ChEBI" id="CHEBI:58359"/>
    </ligand>
</feature>
<dbReference type="SUPFAM" id="SSF52317">
    <property type="entry name" value="Class I glutamine amidotransferase-like"/>
    <property type="match status" value="1"/>
</dbReference>
<dbReference type="Pfam" id="PF00117">
    <property type="entry name" value="GATase"/>
    <property type="match status" value="1"/>
</dbReference>
<dbReference type="InterPro" id="IPR017926">
    <property type="entry name" value="GATASE"/>
</dbReference>
<feature type="binding site" evidence="8">
    <location>
        <position position="289"/>
    </location>
    <ligand>
        <name>L-glutamine</name>
        <dbReference type="ChEBI" id="CHEBI:58359"/>
    </ligand>
</feature>
<keyword evidence="5 8" id="KW-0067">ATP-binding</keyword>
<comment type="pathway">
    <text evidence="1 8">Amino-acid biosynthesis; L-arginine biosynthesis; carbamoyl phosphate from bicarbonate: step 1/1.</text>
</comment>
<evidence type="ECO:0000256" key="2">
    <source>
        <dbReference type="ARBA" id="ARBA00007800"/>
    </source>
</evidence>
<dbReference type="NCBIfam" id="NF009475">
    <property type="entry name" value="PRK12838.1"/>
    <property type="match status" value="1"/>
</dbReference>
<dbReference type="PRINTS" id="PR00096">
    <property type="entry name" value="GATASE"/>
</dbReference>
<keyword evidence="3 8" id="KW-0436">Ligase</keyword>
<dbReference type="PRINTS" id="PR00099">
    <property type="entry name" value="CPSGATASE"/>
</dbReference>
<keyword evidence="8" id="KW-0055">Arginine biosynthesis</keyword>
<keyword evidence="6 8" id="KW-0315">Glutamine amidotransferase</keyword>
<feature type="active site" evidence="8">
    <location>
        <position position="331"/>
    </location>
</feature>
<dbReference type="InterPro" id="IPR002474">
    <property type="entry name" value="CarbamoylP_synth_ssu_N"/>
</dbReference>
<dbReference type="SUPFAM" id="SSF52021">
    <property type="entry name" value="Carbamoyl phosphate synthetase, small subunit N-terminal domain"/>
    <property type="match status" value="1"/>
</dbReference>
<proteinExistence type="inferred from homology"/>
<feature type="binding site" evidence="8">
    <location>
        <position position="248"/>
    </location>
    <ligand>
        <name>L-glutamine</name>
        <dbReference type="ChEBI" id="CHEBI:58359"/>
    </ligand>
</feature>
<dbReference type="Proteomes" id="UP000595254">
    <property type="component" value="Chromosome"/>
</dbReference>
<name>A0A974S220_PERPY</name>
<feature type="domain" description="Carbamoyl-phosphate synthase small subunit N-terminal" evidence="9">
    <location>
        <begin position="1"/>
        <end position="133"/>
    </location>
</feature>
<feature type="active site" description="Nucleophile" evidence="8">
    <location>
        <position position="244"/>
    </location>
</feature>
<evidence type="ECO:0000256" key="7">
    <source>
        <dbReference type="ARBA" id="ARBA00048816"/>
    </source>
</evidence>
<evidence type="ECO:0000256" key="1">
    <source>
        <dbReference type="ARBA" id="ARBA00005077"/>
    </source>
</evidence>
<feature type="binding site" evidence="8">
    <location>
        <position position="47"/>
    </location>
    <ligand>
        <name>L-glutamine</name>
        <dbReference type="ChEBI" id="CHEBI:58359"/>
    </ligand>
</feature>
<keyword evidence="8" id="KW-0028">Amino-acid biosynthesis</keyword>
<dbReference type="HAMAP" id="MF_01209">
    <property type="entry name" value="CPSase_S_chain"/>
    <property type="match status" value="1"/>
</dbReference>
<comment type="function">
    <text evidence="8">Small subunit of the glutamine-dependent carbamoyl phosphate synthetase (CPSase). CPSase catalyzes the formation of carbamoyl phosphate from the ammonia moiety of glutamine, carbonate, and phosphate donated by ATP, constituting the first step of 2 biosynthetic pathways, one leading to arginine and/or urea and the other to pyrimidine nucleotides. The small subunit (glutamine amidotransferase) binds and cleaves glutamine to supply the large subunit with the substrate ammonia.</text>
</comment>
<dbReference type="EC" id="6.3.5.5" evidence="8"/>
<keyword evidence="8" id="KW-0665">Pyrimidine biosynthesis</keyword>
<accession>A0A974S220</accession>
<dbReference type="NCBIfam" id="TIGR01368">
    <property type="entry name" value="CPSaseIIsmall"/>
    <property type="match status" value="1"/>
</dbReference>
<dbReference type="SMART" id="SM01097">
    <property type="entry name" value="CPSase_sm_chain"/>
    <property type="match status" value="1"/>
</dbReference>
<dbReference type="RefSeq" id="WP_040376051.1">
    <property type="nucleotide sequence ID" value="NZ_CP068053.1"/>
</dbReference>
<dbReference type="Gene3D" id="3.50.30.20">
    <property type="entry name" value="Carbamoyl-phosphate synthase small subunit, N-terminal domain"/>
    <property type="match status" value="1"/>
</dbReference>
<dbReference type="GO" id="GO:0005524">
    <property type="term" value="F:ATP binding"/>
    <property type="evidence" value="ECO:0007669"/>
    <property type="project" value="UniProtKB-UniRule"/>
</dbReference>
<dbReference type="Pfam" id="PF00988">
    <property type="entry name" value="CPSase_sm_chain"/>
    <property type="match status" value="1"/>
</dbReference>
<dbReference type="GO" id="GO:0006526">
    <property type="term" value="P:L-arginine biosynthetic process"/>
    <property type="evidence" value="ECO:0007669"/>
    <property type="project" value="UniProtKB-UniRule"/>
</dbReference>
<dbReference type="PROSITE" id="PS51273">
    <property type="entry name" value="GATASE_TYPE_1"/>
    <property type="match status" value="1"/>
</dbReference>
<keyword evidence="4 8" id="KW-0547">Nucleotide-binding</keyword>
<protein>
    <recommendedName>
        <fullName evidence="8">Carbamoyl phosphate synthase small chain</fullName>
        <ecNumber evidence="8">6.3.5.5</ecNumber>
    </recommendedName>
    <alternativeName>
        <fullName evidence="8">Carbamoyl phosphate synthetase glutamine chain</fullName>
    </alternativeName>
</protein>
<evidence type="ECO:0000313" key="11">
    <source>
        <dbReference type="Proteomes" id="UP000595254"/>
    </source>
</evidence>
<organism evidence="10 11">
    <name type="scientific">Peribacillus psychrosaccharolyticus</name>
    <name type="common">Bacillus psychrosaccharolyticus</name>
    <dbReference type="NCBI Taxonomy" id="1407"/>
    <lineage>
        <taxon>Bacteria</taxon>
        <taxon>Bacillati</taxon>
        <taxon>Bacillota</taxon>
        <taxon>Bacilli</taxon>
        <taxon>Bacillales</taxon>
        <taxon>Bacillaceae</taxon>
        <taxon>Peribacillus</taxon>
    </lineage>
</organism>
<evidence type="ECO:0000313" key="10">
    <source>
        <dbReference type="EMBL" id="QQT02068.1"/>
    </source>
</evidence>
<dbReference type="GO" id="GO:0004088">
    <property type="term" value="F:carbamoyl-phosphate synthase (glutamine-hydrolyzing) activity"/>
    <property type="evidence" value="ECO:0007669"/>
    <property type="project" value="UniProtKB-UniRule"/>
</dbReference>
<gene>
    <name evidence="8" type="primary">carA</name>
    <name evidence="10" type="ORF">I6J18_09640</name>
</gene>
<comment type="caution">
    <text evidence="8">Lacks conserved residue(s) required for the propagation of feature annotation.</text>
</comment>
<evidence type="ECO:0000256" key="6">
    <source>
        <dbReference type="ARBA" id="ARBA00022962"/>
    </source>
</evidence>
<sequence>MDSYLHLSNGKSFKGTILNETLDKTVTGELVFFTGMTGYQEVLSDPSYKDQIVVFTYPLVGNYGINDHDFESKKPHIAGVIVYEGDMGHSHYQARYSLQEYLTKWGIPLLSQVDTRAVVKNIRKEGSMAAAISAAEGIQLETDNSKEMVQSVAEVSSKDISVFGAGKKHVVLMDFGYKKSILSSLTDFGCKVTVVPFDTSYETVKQLNPDGILLSNGPGNPKQLQYLLPNIKKIISSYPTLGICLGHQLTALAFGGDTKKMLFGHRGANQPVVDLETKRVYMSSQNHSFEVDESSLENTHLSVRFRNVNDDTVEGLSHKKLPILTTQYHPEANPGPVESIILFENFLQMINEYSGREQAYA</sequence>
<dbReference type="PANTHER" id="PTHR43418:SF7">
    <property type="entry name" value="CARBAMOYL-PHOSPHATE SYNTHASE SMALL CHAIN"/>
    <property type="match status" value="1"/>
</dbReference>
<dbReference type="InterPro" id="IPR006274">
    <property type="entry name" value="CarbamoylP_synth_ssu"/>
</dbReference>
<comment type="similarity">
    <text evidence="2 8">Belongs to the CarA family.</text>
</comment>
<reference evidence="10 11" key="1">
    <citation type="submission" date="2021-01" db="EMBL/GenBank/DDBJ databases">
        <title>FDA dAtabase for Regulatory Grade micrObial Sequences (FDA-ARGOS): Supporting development and validation of Infectious Disease Dx tests.</title>
        <authorList>
            <person name="Nelson B."/>
            <person name="Plummer A."/>
            <person name="Tallon L."/>
            <person name="Sadzewicz L."/>
            <person name="Zhao X."/>
            <person name="Boylan J."/>
            <person name="Ott S."/>
            <person name="Bowen H."/>
            <person name="Vavikolanu K."/>
            <person name="Mehta A."/>
            <person name="Aluvathingal J."/>
            <person name="Nadendla S."/>
            <person name="Myers T."/>
            <person name="Yan Y."/>
            <person name="Sichtig H."/>
        </authorList>
    </citation>
    <scope>NUCLEOTIDE SEQUENCE [LARGE SCALE GENOMIC DNA]</scope>
    <source>
        <strain evidence="10 11">FDAARGOS_1161</strain>
    </source>
</reference>
<feature type="binding site" evidence="8">
    <location>
        <position position="217"/>
    </location>
    <ligand>
        <name>L-glutamine</name>
        <dbReference type="ChEBI" id="CHEBI:58359"/>
    </ligand>
</feature>
<dbReference type="InterPro" id="IPR050472">
    <property type="entry name" value="Anth_synth/Amidotransfase"/>
</dbReference>
<comment type="catalytic activity">
    <reaction evidence="8">
        <text>L-glutamine + H2O = L-glutamate + NH4(+)</text>
        <dbReference type="Rhea" id="RHEA:15889"/>
        <dbReference type="ChEBI" id="CHEBI:15377"/>
        <dbReference type="ChEBI" id="CHEBI:28938"/>
        <dbReference type="ChEBI" id="CHEBI:29985"/>
        <dbReference type="ChEBI" id="CHEBI:58359"/>
    </reaction>
</comment>
<evidence type="ECO:0000256" key="8">
    <source>
        <dbReference type="HAMAP-Rule" id="MF_01209"/>
    </source>
</evidence>
<dbReference type="InterPro" id="IPR036480">
    <property type="entry name" value="CarbP_synth_ssu_N_sf"/>
</dbReference>
<feature type="active site" evidence="8">
    <location>
        <position position="329"/>
    </location>
</feature>
<dbReference type="AlphaFoldDB" id="A0A974S220"/>
<keyword evidence="11" id="KW-1185">Reference proteome</keyword>
<dbReference type="GO" id="GO:0006207">
    <property type="term" value="P:'de novo' pyrimidine nucleobase biosynthetic process"/>
    <property type="evidence" value="ECO:0007669"/>
    <property type="project" value="InterPro"/>
</dbReference>
<comment type="subunit">
    <text evidence="8">Composed of two chains; the small (or glutamine) chain promotes the hydrolysis of glutamine to ammonia, which is used by the large (or ammonia) chain to synthesize carbamoyl phosphate. Tetramer of heterodimers (alpha,beta)4.</text>
</comment>
<comment type="catalytic activity">
    <reaction evidence="7 8">
        <text>hydrogencarbonate + L-glutamine + 2 ATP + H2O = carbamoyl phosphate + L-glutamate + 2 ADP + phosphate + 2 H(+)</text>
        <dbReference type="Rhea" id="RHEA:18633"/>
        <dbReference type="ChEBI" id="CHEBI:15377"/>
        <dbReference type="ChEBI" id="CHEBI:15378"/>
        <dbReference type="ChEBI" id="CHEBI:17544"/>
        <dbReference type="ChEBI" id="CHEBI:29985"/>
        <dbReference type="ChEBI" id="CHEBI:30616"/>
        <dbReference type="ChEBI" id="CHEBI:43474"/>
        <dbReference type="ChEBI" id="CHEBI:58228"/>
        <dbReference type="ChEBI" id="CHEBI:58359"/>
        <dbReference type="ChEBI" id="CHEBI:456216"/>
        <dbReference type="EC" id="6.3.5.5"/>
    </reaction>
</comment>
<dbReference type="GO" id="GO:0006541">
    <property type="term" value="P:glutamine metabolic process"/>
    <property type="evidence" value="ECO:0007669"/>
    <property type="project" value="InterPro"/>
</dbReference>
<comment type="pathway">
    <text evidence="8">Pyrimidine metabolism; UMP biosynthesis via de novo pathway; (S)-dihydroorotate from bicarbonate: step 1/3.</text>
</comment>
<dbReference type="EMBL" id="CP068053">
    <property type="protein sequence ID" value="QQT02068.1"/>
    <property type="molecule type" value="Genomic_DNA"/>
</dbReference>
<feature type="binding site" evidence="8">
    <location>
        <position position="286"/>
    </location>
    <ligand>
        <name>L-glutamine</name>
        <dbReference type="ChEBI" id="CHEBI:58359"/>
    </ligand>
</feature>
<dbReference type="KEGG" id="ppsr:I6J18_09640"/>
<evidence type="ECO:0000256" key="4">
    <source>
        <dbReference type="ARBA" id="ARBA00022741"/>
    </source>
</evidence>
<dbReference type="CDD" id="cd01744">
    <property type="entry name" value="GATase1_CPSase"/>
    <property type="match status" value="1"/>
</dbReference>
<dbReference type="Gene3D" id="3.40.50.880">
    <property type="match status" value="1"/>
</dbReference>
<dbReference type="InterPro" id="IPR035686">
    <property type="entry name" value="CPSase_GATase1"/>
</dbReference>
<evidence type="ECO:0000256" key="3">
    <source>
        <dbReference type="ARBA" id="ARBA00022598"/>
    </source>
</evidence>
<feature type="region of interest" description="CPSase" evidence="8">
    <location>
        <begin position="1"/>
        <end position="168"/>
    </location>
</feature>
<evidence type="ECO:0000256" key="5">
    <source>
        <dbReference type="ARBA" id="ARBA00022840"/>
    </source>
</evidence>
<dbReference type="InterPro" id="IPR029062">
    <property type="entry name" value="Class_I_gatase-like"/>
</dbReference>
<feature type="binding site" evidence="8">
    <location>
        <position position="219"/>
    </location>
    <ligand>
        <name>L-glutamine</name>
        <dbReference type="ChEBI" id="CHEBI:58359"/>
    </ligand>
</feature>